<dbReference type="InterPro" id="IPR003100">
    <property type="entry name" value="PAZ_dom"/>
</dbReference>
<dbReference type="CDD" id="cd02845">
    <property type="entry name" value="PAZ_piwi_like"/>
    <property type="match status" value="1"/>
</dbReference>
<evidence type="ECO:0000256" key="4">
    <source>
        <dbReference type="ARBA" id="ARBA00022782"/>
    </source>
</evidence>
<sequence>AAAPPPEAGDLGGRGRQKGAPGPFSAEGALGERGGRRRDFHDAGVNTRQAMEHVKESKCGVTGNPIQLTANFFRILSRPQWVLYQYHVDFKPQMESRRLRSALLFQHEETLGSARSFDGALLFLPNRLHSKETVVHSETRNGEKVQITITLTNELPPSSPVCIQFYNIIFRRILRILNMQQIGRNYYSPSDPLNIPQHKLTIWPGYTTNILQYESSIMMCTDVSHKVLRSETVLDFMVSLRQQCASQRFTEICEKELIGLIVLTKYNNKTYRIDGIAWDHTPSNTFKRGDADISFKNYYKSQYGLDITDENQVLLISYVKKMGPAGAPPPGPAMLIPELCYLTGLTDKMRADFSIMKDLSTHTRLTPEQREGRLNRFITNIQRNADAQAELDKWGLSFDKQLLNLAGRVLPVERIYQGSRSYDYNPWAADWAKEMRGLAVISAPPLSNWLFFHTRRNSNEASSLLQTLSRVSGPLGIPMGKPVIEFLTVTLLVFFSCLFNSQTLSCFLVVVVLPNNRKDKYDSIKKFLCVDCPTPSQCVLARTLSRPQALMTVATKIALQMACKMGGELWSVEIPLKQLMIVGIDCYHDTAAGKRSIGALVASLNQSMSRWFSKCVLQHKETVLTLCFPAALKEYLRFNGCLPSRVIVYRDGVGDGQLHKPLSFCCSPKLSVVVVKKRISSRFFAHINGKVSNPPPGTIVDSEVTRPEWYDFYIVSQAVRSGSVSPTHYNVVYDTSGLKPDHMQRLTYKLCHMYYNWQGIIRVPAPCQYAHKLAFLVGQSIHREPSMKLDDQLFYL</sequence>
<dbReference type="FunFam" id="2.170.260.10:FF:000003">
    <property type="entry name" value="Piwi-like RNA-mediated gene silencing 2"/>
    <property type="match status" value="1"/>
</dbReference>
<comment type="similarity">
    <text evidence="9">Belongs to the argonaute family. Piwi subfamily.</text>
</comment>
<evidence type="ECO:0000256" key="5">
    <source>
        <dbReference type="ARBA" id="ARBA00022845"/>
    </source>
</evidence>
<comment type="subcellular location">
    <subcellularLocation>
        <location evidence="1">Cytoplasm</location>
    </subcellularLocation>
</comment>
<evidence type="ECO:0000313" key="14">
    <source>
        <dbReference type="Proteomes" id="UP000005207"/>
    </source>
</evidence>
<evidence type="ECO:0000256" key="6">
    <source>
        <dbReference type="ARBA" id="ARBA00022884"/>
    </source>
</evidence>
<feature type="domain" description="PAZ" evidence="11">
    <location>
        <begin position="232"/>
        <end position="344"/>
    </location>
</feature>
<dbReference type="Pfam" id="PF02171">
    <property type="entry name" value="Piwi"/>
    <property type="match status" value="1"/>
</dbReference>
<evidence type="ECO:0000256" key="2">
    <source>
        <dbReference type="ARBA" id="ARBA00022473"/>
    </source>
</evidence>
<dbReference type="Pfam" id="PF23278">
    <property type="entry name" value="Piwi_N"/>
    <property type="match status" value="1"/>
</dbReference>
<keyword evidence="4" id="KW-0221">Differentiation</keyword>
<dbReference type="GO" id="GO:0031047">
    <property type="term" value="P:regulatory ncRNA-mediated gene silencing"/>
    <property type="evidence" value="ECO:0007669"/>
    <property type="project" value="UniProtKB-KW"/>
</dbReference>
<dbReference type="GO" id="GO:0006417">
    <property type="term" value="P:regulation of translation"/>
    <property type="evidence" value="ECO:0007669"/>
    <property type="project" value="UniProtKB-KW"/>
</dbReference>
<dbReference type="PANTHER" id="PTHR22891">
    <property type="entry name" value="EUKARYOTIC TRANSLATION INITIATION FACTOR 2C"/>
    <property type="match status" value="1"/>
</dbReference>
<reference evidence="14" key="1">
    <citation type="submission" date="2012-01" db="EMBL/GenBank/DDBJ databases">
        <title>The Genome Sequence of Oreochromis niloticus (Nile Tilapia).</title>
        <authorList>
            <consortium name="Broad Institute Genome Assembly Team"/>
            <consortium name="Broad Institute Sequencing Platform"/>
            <person name="Di Palma F."/>
            <person name="Johnson J."/>
            <person name="Lander E.S."/>
            <person name="Lindblad-Toh K."/>
        </authorList>
    </citation>
    <scope>NUCLEOTIDE SEQUENCE [LARGE SCALE GENOMIC DNA]</scope>
</reference>
<evidence type="ECO:0000256" key="10">
    <source>
        <dbReference type="SAM" id="MobiDB-lite"/>
    </source>
</evidence>
<evidence type="ECO:0000256" key="3">
    <source>
        <dbReference type="ARBA" id="ARBA00022490"/>
    </source>
</evidence>
<accession>A0A669D6J5</accession>
<dbReference type="CDD" id="cd04658">
    <property type="entry name" value="Piwi_piwi-like_Euk"/>
    <property type="match status" value="1"/>
</dbReference>
<dbReference type="SMART" id="SM00950">
    <property type="entry name" value="Piwi"/>
    <property type="match status" value="1"/>
</dbReference>
<dbReference type="Pfam" id="PF02170">
    <property type="entry name" value="PAZ"/>
    <property type="match status" value="1"/>
</dbReference>
<dbReference type="InterPro" id="IPR036397">
    <property type="entry name" value="RNaseH_sf"/>
</dbReference>
<dbReference type="GO" id="GO:0051321">
    <property type="term" value="P:meiotic cell cycle"/>
    <property type="evidence" value="ECO:0007669"/>
    <property type="project" value="UniProtKB-KW"/>
</dbReference>
<dbReference type="GO" id="GO:0030154">
    <property type="term" value="P:cell differentiation"/>
    <property type="evidence" value="ECO:0007669"/>
    <property type="project" value="UniProtKB-KW"/>
</dbReference>
<evidence type="ECO:0000256" key="8">
    <source>
        <dbReference type="ARBA" id="ARBA00023254"/>
    </source>
</evidence>
<dbReference type="GeneTree" id="ENSGT00950000183200"/>
<dbReference type="Gene3D" id="3.30.420.10">
    <property type="entry name" value="Ribonuclease H-like superfamily/Ribonuclease H"/>
    <property type="match status" value="1"/>
</dbReference>
<evidence type="ECO:0000259" key="12">
    <source>
        <dbReference type="PROSITE" id="PS50822"/>
    </source>
</evidence>
<dbReference type="GO" id="GO:0043186">
    <property type="term" value="C:P granule"/>
    <property type="evidence" value="ECO:0007669"/>
    <property type="project" value="UniProtKB-ARBA"/>
</dbReference>
<evidence type="ECO:0000256" key="9">
    <source>
        <dbReference type="ARBA" id="ARBA00038291"/>
    </source>
</evidence>
<keyword evidence="8" id="KW-0469">Meiosis</keyword>
<dbReference type="GO" id="GO:0003723">
    <property type="term" value="F:RNA binding"/>
    <property type="evidence" value="ECO:0007669"/>
    <property type="project" value="UniProtKB-KW"/>
</dbReference>
<dbReference type="SUPFAM" id="SSF101690">
    <property type="entry name" value="PAZ domain"/>
    <property type="match status" value="1"/>
</dbReference>
<dbReference type="Proteomes" id="UP000005207">
    <property type="component" value="Linkage group LG12"/>
</dbReference>
<dbReference type="SMART" id="SM00949">
    <property type="entry name" value="PAZ"/>
    <property type="match status" value="1"/>
</dbReference>
<dbReference type="Gene3D" id="3.40.50.2300">
    <property type="match status" value="1"/>
</dbReference>
<gene>
    <name evidence="13" type="primary">PIWIL1</name>
    <name evidence="13" type="synonym">piwil1</name>
</gene>
<keyword evidence="14" id="KW-1185">Reference proteome</keyword>
<reference evidence="13" key="2">
    <citation type="submission" date="2025-08" db="UniProtKB">
        <authorList>
            <consortium name="Ensembl"/>
        </authorList>
    </citation>
    <scope>IDENTIFICATION</scope>
</reference>
<keyword evidence="5" id="KW-0810">Translation regulation</keyword>
<name>A0A669D6J5_ORENI</name>
<reference evidence="13" key="3">
    <citation type="submission" date="2025-09" db="UniProtKB">
        <authorList>
            <consortium name="Ensembl"/>
        </authorList>
    </citation>
    <scope>IDENTIFICATION</scope>
</reference>
<dbReference type="InterPro" id="IPR036085">
    <property type="entry name" value="PAZ_dom_sf"/>
</dbReference>
<protein>
    <submittedName>
        <fullName evidence="13">Piwi-like RNA-mediated gene silencing 1</fullName>
    </submittedName>
</protein>
<organism evidence="13 14">
    <name type="scientific">Oreochromis niloticus</name>
    <name type="common">Nile tilapia</name>
    <name type="synonym">Tilapia nilotica</name>
    <dbReference type="NCBI Taxonomy" id="8128"/>
    <lineage>
        <taxon>Eukaryota</taxon>
        <taxon>Metazoa</taxon>
        <taxon>Chordata</taxon>
        <taxon>Craniata</taxon>
        <taxon>Vertebrata</taxon>
        <taxon>Euteleostomi</taxon>
        <taxon>Actinopterygii</taxon>
        <taxon>Neopterygii</taxon>
        <taxon>Teleostei</taxon>
        <taxon>Neoteleostei</taxon>
        <taxon>Acanthomorphata</taxon>
        <taxon>Ovalentaria</taxon>
        <taxon>Cichlomorphae</taxon>
        <taxon>Cichliformes</taxon>
        <taxon>Cichlidae</taxon>
        <taxon>African cichlids</taxon>
        <taxon>Pseudocrenilabrinae</taxon>
        <taxon>Oreochromini</taxon>
        <taxon>Oreochromis</taxon>
    </lineage>
</organism>
<dbReference type="Gene3D" id="2.170.260.10">
    <property type="entry name" value="paz domain"/>
    <property type="match status" value="1"/>
</dbReference>
<dbReference type="InterPro" id="IPR012337">
    <property type="entry name" value="RNaseH-like_sf"/>
</dbReference>
<proteinExistence type="inferred from homology"/>
<evidence type="ECO:0000313" key="13">
    <source>
        <dbReference type="Ensembl" id="ENSONIP00000056198.1"/>
    </source>
</evidence>
<dbReference type="PROSITE" id="PS50822">
    <property type="entry name" value="PIWI"/>
    <property type="match status" value="1"/>
</dbReference>
<dbReference type="Ensembl" id="ENSONIT00000076304.1">
    <property type="protein sequence ID" value="ENSONIP00000056198.1"/>
    <property type="gene ID" value="ENSONIG00000010951.2"/>
</dbReference>
<feature type="region of interest" description="Disordered" evidence="10">
    <location>
        <begin position="1"/>
        <end position="40"/>
    </location>
</feature>
<evidence type="ECO:0000256" key="7">
    <source>
        <dbReference type="ARBA" id="ARBA00023158"/>
    </source>
</evidence>
<dbReference type="FunFam" id="3.30.420.10:FF:000014">
    <property type="entry name" value="Piwi-like RNA-mediated gene silencing 1"/>
    <property type="match status" value="1"/>
</dbReference>
<dbReference type="PROSITE" id="PS50821">
    <property type="entry name" value="PAZ"/>
    <property type="match status" value="1"/>
</dbReference>
<dbReference type="SUPFAM" id="SSF53098">
    <property type="entry name" value="Ribonuclease H-like"/>
    <property type="match status" value="1"/>
</dbReference>
<feature type="domain" description="Piwi" evidence="12">
    <location>
        <begin position="508"/>
        <end position="782"/>
    </location>
</feature>
<evidence type="ECO:0000256" key="1">
    <source>
        <dbReference type="ARBA" id="ARBA00004496"/>
    </source>
</evidence>
<dbReference type="InterPro" id="IPR003165">
    <property type="entry name" value="Piwi"/>
</dbReference>
<evidence type="ECO:0000259" key="11">
    <source>
        <dbReference type="PROSITE" id="PS50821"/>
    </source>
</evidence>
<keyword evidence="3" id="KW-0963">Cytoplasm</keyword>
<keyword evidence="2" id="KW-0217">Developmental protein</keyword>
<keyword evidence="6" id="KW-0694">RNA-binding</keyword>
<keyword evidence="7" id="KW-0943">RNA-mediated gene silencing</keyword>
<dbReference type="AlphaFoldDB" id="A0A669D6J5"/>